<proteinExistence type="predicted"/>
<dbReference type="EMBL" id="VUJU01003352">
    <property type="protein sequence ID" value="KAF0758220.1"/>
    <property type="molecule type" value="Genomic_DNA"/>
</dbReference>
<comment type="caution">
    <text evidence="1">The sequence shown here is derived from an EMBL/GenBank/DDBJ whole genome shotgun (WGS) entry which is preliminary data.</text>
</comment>
<protein>
    <submittedName>
        <fullName evidence="1">Uncharacterized protein</fullName>
    </submittedName>
</protein>
<keyword evidence="2" id="KW-1185">Reference proteome</keyword>
<organism evidence="1 2">
    <name type="scientific">Aphis craccivora</name>
    <name type="common">Cowpea aphid</name>
    <dbReference type="NCBI Taxonomy" id="307492"/>
    <lineage>
        <taxon>Eukaryota</taxon>
        <taxon>Metazoa</taxon>
        <taxon>Ecdysozoa</taxon>
        <taxon>Arthropoda</taxon>
        <taxon>Hexapoda</taxon>
        <taxon>Insecta</taxon>
        <taxon>Pterygota</taxon>
        <taxon>Neoptera</taxon>
        <taxon>Paraneoptera</taxon>
        <taxon>Hemiptera</taxon>
        <taxon>Sternorrhyncha</taxon>
        <taxon>Aphidomorpha</taxon>
        <taxon>Aphidoidea</taxon>
        <taxon>Aphididae</taxon>
        <taxon>Aphidini</taxon>
        <taxon>Aphis</taxon>
        <taxon>Aphis</taxon>
    </lineage>
</organism>
<dbReference type="AlphaFoldDB" id="A0A6G0YM33"/>
<reference evidence="1 2" key="1">
    <citation type="submission" date="2019-08" db="EMBL/GenBank/DDBJ databases">
        <title>Whole genome of Aphis craccivora.</title>
        <authorList>
            <person name="Voronova N.V."/>
            <person name="Shulinski R.S."/>
            <person name="Bandarenka Y.V."/>
            <person name="Zhorov D.G."/>
            <person name="Warner D."/>
        </authorList>
    </citation>
    <scope>NUCLEOTIDE SEQUENCE [LARGE SCALE GENOMIC DNA]</scope>
    <source>
        <strain evidence="1">180601</strain>
        <tissue evidence="1">Whole Body</tissue>
    </source>
</reference>
<evidence type="ECO:0000313" key="1">
    <source>
        <dbReference type="EMBL" id="KAF0758220.1"/>
    </source>
</evidence>
<dbReference type="Proteomes" id="UP000478052">
    <property type="component" value="Unassembled WGS sequence"/>
</dbReference>
<name>A0A6G0YM33_APHCR</name>
<evidence type="ECO:0000313" key="2">
    <source>
        <dbReference type="Proteomes" id="UP000478052"/>
    </source>
</evidence>
<sequence length="85" mass="10179">MSWYLGKKLFDEQKKRLGKSQDFNVEEVTSKIIKIDEPKESFSDEKFTKVVLNLLKNIKNNKEVVKLRIIEFISEILPENDKYNW</sequence>
<gene>
    <name evidence="1" type="ORF">FWK35_00012495</name>
</gene>
<accession>A0A6G0YM33</accession>